<accession>A0A4V1QV64</accession>
<sequence length="84" mass="9683">MDLRDSLLIDIGYGLDNVDFHDSAACDDSYEYIRTNFLIGWENKAADDGSISETEKEEILHILDNESGDLWNCYLKLIEHLEKN</sequence>
<keyword evidence="2" id="KW-1185">Reference proteome</keyword>
<evidence type="ECO:0000313" key="1">
    <source>
        <dbReference type="EMBL" id="RXZ61566.1"/>
    </source>
</evidence>
<dbReference type="AlphaFoldDB" id="A0A4V1QV64"/>
<proteinExistence type="predicted"/>
<comment type="caution">
    <text evidence="1">The sequence shown here is derived from an EMBL/GenBank/DDBJ whole genome shotgun (WGS) entry which is preliminary data.</text>
</comment>
<evidence type="ECO:0000313" key="2">
    <source>
        <dbReference type="Proteomes" id="UP000291269"/>
    </source>
</evidence>
<protein>
    <submittedName>
        <fullName evidence="1">Uncharacterized protein</fullName>
    </submittedName>
</protein>
<reference evidence="1 2" key="1">
    <citation type="journal article" date="2019" name="Gut">
        <title>Antibiotics-induced monodominance of a novel gut bacterial order.</title>
        <authorList>
            <person name="Hildebrand F."/>
            <person name="Moitinho-Silva L."/>
            <person name="Blasche S."/>
            <person name="Jahn M.T."/>
            <person name="Gossmann T.I."/>
            <person name="Heuerta-Cepas J."/>
            <person name="Hercog R."/>
            <person name="Luetge M."/>
            <person name="Bahram M."/>
            <person name="Pryszlak A."/>
            <person name="Alves R.J."/>
            <person name="Waszak S.M."/>
            <person name="Zhu A."/>
            <person name="Ye L."/>
            <person name="Costea P.I."/>
            <person name="Aalvink S."/>
            <person name="Belzer C."/>
            <person name="Forslund S.K."/>
            <person name="Sunagawa S."/>
            <person name="Hentschel U."/>
            <person name="Merten C."/>
            <person name="Patil K.R."/>
            <person name="Benes V."/>
            <person name="Bork P."/>
        </authorList>
    </citation>
    <scope>NUCLEOTIDE SEQUENCE [LARGE SCALE GENOMIC DNA]</scope>
    <source>
        <strain evidence="1 2">HDS1380</strain>
    </source>
</reference>
<gene>
    <name evidence="1" type="ORF">ESZ91_04010</name>
</gene>
<dbReference type="EMBL" id="SDOZ01000002">
    <property type="protein sequence ID" value="RXZ61566.1"/>
    <property type="molecule type" value="Genomic_DNA"/>
</dbReference>
<dbReference type="RefSeq" id="WP_129224372.1">
    <property type="nucleotide sequence ID" value="NZ_SDOZ01000002.1"/>
</dbReference>
<dbReference type="Proteomes" id="UP000291269">
    <property type="component" value="Unassembled WGS sequence"/>
</dbReference>
<name>A0A4V1QV64_9FIRM</name>
<organism evidence="1 2">
    <name type="scientific">Candidatus Borkfalkia ceftriaxoniphila</name>
    <dbReference type="NCBI Taxonomy" id="2508949"/>
    <lineage>
        <taxon>Bacteria</taxon>
        <taxon>Bacillati</taxon>
        <taxon>Bacillota</taxon>
        <taxon>Clostridia</taxon>
        <taxon>Christensenellales</taxon>
        <taxon>Christensenellaceae</taxon>
        <taxon>Candidatus Borkfalkia</taxon>
    </lineage>
</organism>